<evidence type="ECO:0000256" key="7">
    <source>
        <dbReference type="SAM" id="SignalP"/>
    </source>
</evidence>
<feature type="binding site" description="covalent" evidence="6">
    <location>
        <position position="52"/>
    </location>
    <ligand>
        <name>heme c</name>
        <dbReference type="ChEBI" id="CHEBI:61717"/>
    </ligand>
</feature>
<dbReference type="Pfam" id="PF00034">
    <property type="entry name" value="Cytochrom_C"/>
    <property type="match status" value="1"/>
</dbReference>
<keyword evidence="3 6" id="KW-0479">Metal-binding</keyword>
<proteinExistence type="predicted"/>
<reference evidence="10" key="1">
    <citation type="submission" date="2016-10" db="EMBL/GenBank/DDBJ databases">
        <authorList>
            <person name="Varghese N."/>
            <person name="Submissions S."/>
        </authorList>
    </citation>
    <scope>NUCLEOTIDE SEQUENCE [LARGE SCALE GENOMIC DNA]</scope>
    <source>
        <strain evidence="10">CGMCC 1.9230</strain>
    </source>
</reference>
<comment type="PTM">
    <text evidence="6">Binds 1 heme c group covalently per subunit.</text>
</comment>
<keyword evidence="1" id="KW-0813">Transport</keyword>
<dbReference type="AlphaFoldDB" id="A0A1H5W8G2"/>
<keyword evidence="10" id="KW-1185">Reference proteome</keyword>
<dbReference type="GO" id="GO:0020037">
    <property type="term" value="F:heme binding"/>
    <property type="evidence" value="ECO:0007669"/>
    <property type="project" value="InterPro"/>
</dbReference>
<keyword evidence="4" id="KW-0249">Electron transport</keyword>
<evidence type="ECO:0000313" key="9">
    <source>
        <dbReference type="EMBL" id="SEF95546.1"/>
    </source>
</evidence>
<dbReference type="GO" id="GO:0009055">
    <property type="term" value="F:electron transfer activity"/>
    <property type="evidence" value="ECO:0007669"/>
    <property type="project" value="InterPro"/>
</dbReference>
<evidence type="ECO:0000259" key="8">
    <source>
        <dbReference type="PROSITE" id="PS51007"/>
    </source>
</evidence>
<sequence>MKLKYLFFGVALVSLTSFSNDNLDTKYSIATKKSNSVLQSSAGEKLIAKSDCVGCHKLDKKLIGPSYLDIAKKYAFNEKNLNYLSDKIIKGGAGVWGTIPMAAHSSLKKNDAKSMANYILSLKKAS</sequence>
<evidence type="ECO:0000256" key="2">
    <source>
        <dbReference type="ARBA" id="ARBA00022617"/>
    </source>
</evidence>
<feature type="domain" description="Cytochrome c" evidence="8">
    <location>
        <begin position="38"/>
        <end position="123"/>
    </location>
</feature>
<accession>A0A1H5W8G2</accession>
<dbReference type="RefSeq" id="WP_103999463.1">
    <property type="nucleotide sequence ID" value="NZ_FNVP01000004.1"/>
</dbReference>
<dbReference type="SUPFAM" id="SSF46626">
    <property type="entry name" value="Cytochrome c"/>
    <property type="match status" value="1"/>
</dbReference>
<evidence type="ECO:0000313" key="10">
    <source>
        <dbReference type="Proteomes" id="UP000236737"/>
    </source>
</evidence>
<dbReference type="PROSITE" id="PS51007">
    <property type="entry name" value="CYTC"/>
    <property type="match status" value="1"/>
</dbReference>
<feature type="signal peptide" evidence="7">
    <location>
        <begin position="1"/>
        <end position="19"/>
    </location>
</feature>
<evidence type="ECO:0000256" key="5">
    <source>
        <dbReference type="ARBA" id="ARBA00023004"/>
    </source>
</evidence>
<evidence type="ECO:0000256" key="6">
    <source>
        <dbReference type="PIRSR" id="PIRSR602324-1"/>
    </source>
</evidence>
<dbReference type="Gene3D" id="1.10.760.10">
    <property type="entry name" value="Cytochrome c-like domain"/>
    <property type="match status" value="1"/>
</dbReference>
<keyword evidence="7" id="KW-0732">Signal</keyword>
<evidence type="ECO:0000256" key="4">
    <source>
        <dbReference type="ARBA" id="ARBA00022982"/>
    </source>
</evidence>
<dbReference type="InterPro" id="IPR036909">
    <property type="entry name" value="Cyt_c-like_dom_sf"/>
</dbReference>
<name>A0A1H5W8G2_9FLAO</name>
<dbReference type="InterPro" id="IPR002324">
    <property type="entry name" value="Cyt_c_ID"/>
</dbReference>
<protein>
    <submittedName>
        <fullName evidence="9">Cytochrome c</fullName>
    </submittedName>
</protein>
<dbReference type="InterPro" id="IPR009056">
    <property type="entry name" value="Cyt_c-like_dom"/>
</dbReference>
<feature type="chain" id="PRO_5009287988" evidence="7">
    <location>
        <begin position="20"/>
        <end position="126"/>
    </location>
</feature>
<dbReference type="PRINTS" id="PR00606">
    <property type="entry name" value="CYTCHROMECID"/>
</dbReference>
<keyword evidence="5 6" id="KW-0408">Iron</keyword>
<dbReference type="EMBL" id="FNVP01000004">
    <property type="protein sequence ID" value="SEF95546.1"/>
    <property type="molecule type" value="Genomic_DNA"/>
</dbReference>
<feature type="binding site" description="covalent" evidence="6">
    <location>
        <position position="101"/>
    </location>
    <ligand>
        <name>heme c</name>
        <dbReference type="ChEBI" id="CHEBI:61717"/>
    </ligand>
</feature>
<organism evidence="9 10">
    <name type="scientific">Flavobacterium urumqiense</name>
    <dbReference type="NCBI Taxonomy" id="935224"/>
    <lineage>
        <taxon>Bacteria</taxon>
        <taxon>Pseudomonadati</taxon>
        <taxon>Bacteroidota</taxon>
        <taxon>Flavobacteriia</taxon>
        <taxon>Flavobacteriales</taxon>
        <taxon>Flavobacteriaceae</taxon>
        <taxon>Flavobacterium</taxon>
    </lineage>
</organism>
<feature type="binding site" description="covalent" evidence="6">
    <location>
        <position position="56"/>
    </location>
    <ligand>
        <name>heme c</name>
        <dbReference type="ChEBI" id="CHEBI:61717"/>
    </ligand>
</feature>
<dbReference type="GO" id="GO:0005506">
    <property type="term" value="F:iron ion binding"/>
    <property type="evidence" value="ECO:0007669"/>
    <property type="project" value="InterPro"/>
</dbReference>
<dbReference type="OrthoDB" id="9814063at2"/>
<evidence type="ECO:0000256" key="3">
    <source>
        <dbReference type="ARBA" id="ARBA00022723"/>
    </source>
</evidence>
<keyword evidence="2 6" id="KW-0349">Heme</keyword>
<dbReference type="Proteomes" id="UP000236737">
    <property type="component" value="Unassembled WGS sequence"/>
</dbReference>
<gene>
    <name evidence="9" type="ORF">SAMN04488130_10485</name>
</gene>
<evidence type="ECO:0000256" key="1">
    <source>
        <dbReference type="ARBA" id="ARBA00022448"/>
    </source>
</evidence>